<evidence type="ECO:0000313" key="1">
    <source>
        <dbReference type="EMBL" id="GHI69581.1"/>
    </source>
</evidence>
<dbReference type="Proteomes" id="UP000613974">
    <property type="component" value="Unassembled WGS sequence"/>
</dbReference>
<sequence length="65" mass="6668">MAGAPQLLGGPRGQRRGYARVPDGLVGACGAVEAARPGQDRRCGQIICSGMAAGTMHPLHLGDRQ</sequence>
<organism evidence="1 2">
    <name type="scientific">Streptomyces nojiriensis</name>
    <dbReference type="NCBI Taxonomy" id="66374"/>
    <lineage>
        <taxon>Bacteria</taxon>
        <taxon>Bacillati</taxon>
        <taxon>Actinomycetota</taxon>
        <taxon>Actinomycetes</taxon>
        <taxon>Kitasatosporales</taxon>
        <taxon>Streptomycetaceae</taxon>
        <taxon>Streptomyces</taxon>
    </lineage>
</organism>
<proteinExistence type="predicted"/>
<keyword evidence="2" id="KW-1185">Reference proteome</keyword>
<evidence type="ECO:0000313" key="2">
    <source>
        <dbReference type="Proteomes" id="UP000613974"/>
    </source>
</evidence>
<name>A0ABQ3SN65_9ACTN</name>
<protein>
    <submittedName>
        <fullName evidence="1">Uncharacterized protein</fullName>
    </submittedName>
</protein>
<reference evidence="2" key="1">
    <citation type="submission" date="2023-07" db="EMBL/GenBank/DDBJ databases">
        <title>Whole genome shotgun sequence of Streptomyces nojiriensis NBRC 13794.</title>
        <authorList>
            <person name="Komaki H."/>
            <person name="Tamura T."/>
        </authorList>
    </citation>
    <scope>NUCLEOTIDE SEQUENCE [LARGE SCALE GENOMIC DNA]</scope>
    <source>
        <strain evidence="2">NBRC 13794</strain>
    </source>
</reference>
<accession>A0ABQ3SN65</accession>
<dbReference type="EMBL" id="BNEC01000005">
    <property type="protein sequence ID" value="GHI69581.1"/>
    <property type="molecule type" value="Genomic_DNA"/>
</dbReference>
<gene>
    <name evidence="1" type="ORF">Snoj_34990</name>
</gene>
<comment type="caution">
    <text evidence="1">The sequence shown here is derived from an EMBL/GenBank/DDBJ whole genome shotgun (WGS) entry which is preliminary data.</text>
</comment>